<dbReference type="Pfam" id="PF03799">
    <property type="entry name" value="FtsQ_DivIB_C"/>
    <property type="match status" value="1"/>
</dbReference>
<dbReference type="STRING" id="246200.SPO1202"/>
<evidence type="ECO:0000256" key="9">
    <source>
        <dbReference type="HAMAP-Rule" id="MF_00911"/>
    </source>
</evidence>
<dbReference type="KEGG" id="sil:SPO1202"/>
<dbReference type="GO" id="GO:0005886">
    <property type="term" value="C:plasma membrane"/>
    <property type="evidence" value="ECO:0007669"/>
    <property type="project" value="UniProtKB-SubCell"/>
</dbReference>
<evidence type="ECO:0000256" key="1">
    <source>
        <dbReference type="ARBA" id="ARBA00004370"/>
    </source>
</evidence>
<dbReference type="PANTHER" id="PTHR35851:SF1">
    <property type="entry name" value="CELL DIVISION PROTEIN FTSQ"/>
    <property type="match status" value="1"/>
</dbReference>
<comment type="similarity">
    <text evidence="9">Belongs to the FtsQ/DivIB family. FtsQ subfamily.</text>
</comment>
<evidence type="ECO:0000313" key="11">
    <source>
        <dbReference type="EMBL" id="AAV94498.1"/>
    </source>
</evidence>
<dbReference type="InterPro" id="IPR026579">
    <property type="entry name" value="FtsQ"/>
</dbReference>
<evidence type="ECO:0000256" key="8">
    <source>
        <dbReference type="ARBA" id="ARBA00023306"/>
    </source>
</evidence>
<dbReference type="RefSeq" id="WP_011046945.1">
    <property type="nucleotide sequence ID" value="NC_003911.12"/>
</dbReference>
<keyword evidence="5 9" id="KW-0812">Transmembrane</keyword>
<reference evidence="11 12" key="1">
    <citation type="journal article" date="2004" name="Nature">
        <title>Genome sequence of Silicibacter pomeroyi reveals adaptations to the marine environment.</title>
        <authorList>
            <person name="Moran M.A."/>
            <person name="Buchan A."/>
            <person name="Gonzalez J.M."/>
            <person name="Heidelberg J.F."/>
            <person name="Whitman W.B."/>
            <person name="Kiene R.P."/>
            <person name="Henriksen J.R."/>
            <person name="King G.M."/>
            <person name="Belas R."/>
            <person name="Fuqua C."/>
            <person name="Brinkac L."/>
            <person name="Lewis M."/>
            <person name="Johri S."/>
            <person name="Weaver B."/>
            <person name="Pai G."/>
            <person name="Eisen J.A."/>
            <person name="Rahe E."/>
            <person name="Sheldon W.M."/>
            <person name="Ye W."/>
            <person name="Miller T.R."/>
            <person name="Carlton J."/>
            <person name="Rasko D.A."/>
            <person name="Paulsen I.T."/>
            <person name="Ren Q."/>
            <person name="Daugherty S.C."/>
            <person name="Deboy R.T."/>
            <person name="Dodson R.J."/>
            <person name="Durkin A.S."/>
            <person name="Madupu R."/>
            <person name="Nelson W.C."/>
            <person name="Sullivan S.A."/>
            <person name="Rosovitz M.J."/>
            <person name="Haft D.H."/>
            <person name="Selengut J."/>
            <person name="Ward N."/>
        </authorList>
    </citation>
    <scope>NUCLEOTIDE SEQUENCE [LARGE SCALE GENOMIC DNA]</scope>
    <source>
        <strain evidence="12">ATCC 700808 / DSM 15171 / DSS-3</strain>
    </source>
</reference>
<dbReference type="InterPro" id="IPR045335">
    <property type="entry name" value="FtsQ_C_sf"/>
</dbReference>
<protein>
    <recommendedName>
        <fullName evidence="9">Cell division protein FtsQ</fullName>
    </recommendedName>
</protein>
<sequence>MRSLSRILLPVRFRPQLPAGQDAAFDSGAGQVPPLAEAMRLDGLARLKPAPKRSDPAPSRLSYRVQRWMLTPGIRLGLRIGVPFCLIFALGSGFLASEKRRDALNAFVADIRASIQDRPEFMVNLMAIDGAGTHLAADIREVAPIDFPISSFDLDVEQIRQVIAGLDPVKSATVRIRPGGVLQVDVIERQPAVVWRTRAGVEMLDETGAHVDDLPERGARPDLPLIAGEGADAHVAEALRLIQAARPMGDRLRGLVRVGERRWDLVLDRGQTIQLPAKRPVPALERVLAVNEVQELLDRDVAVVDMRLGTRPTIRMTEAASAEWLRVRNTGGNGQ</sequence>
<dbReference type="GO" id="GO:0032153">
    <property type="term" value="C:cell division site"/>
    <property type="evidence" value="ECO:0007669"/>
    <property type="project" value="UniProtKB-UniRule"/>
</dbReference>
<dbReference type="HAMAP" id="MF_00911">
    <property type="entry name" value="FtsQ_subfam"/>
    <property type="match status" value="1"/>
</dbReference>
<dbReference type="PANTHER" id="PTHR35851">
    <property type="entry name" value="CELL DIVISION PROTEIN FTSQ"/>
    <property type="match status" value="1"/>
</dbReference>
<evidence type="ECO:0000256" key="5">
    <source>
        <dbReference type="ARBA" id="ARBA00022692"/>
    </source>
</evidence>
<keyword evidence="4 9" id="KW-0132">Cell division</keyword>
<proteinExistence type="inferred from homology"/>
<keyword evidence="12" id="KW-1185">Reference proteome</keyword>
<dbReference type="GO" id="GO:0043093">
    <property type="term" value="P:FtsZ-dependent cytokinesis"/>
    <property type="evidence" value="ECO:0007669"/>
    <property type="project" value="UniProtKB-UniRule"/>
</dbReference>
<evidence type="ECO:0000256" key="4">
    <source>
        <dbReference type="ARBA" id="ARBA00022618"/>
    </source>
</evidence>
<accession>Q5LU56</accession>
<keyword evidence="8 9" id="KW-0131">Cell cycle</keyword>
<organism evidence="11 12">
    <name type="scientific">Ruegeria pomeroyi (strain ATCC 700808 / DSM 15171 / DSS-3)</name>
    <name type="common">Silicibacter pomeroyi</name>
    <dbReference type="NCBI Taxonomy" id="246200"/>
    <lineage>
        <taxon>Bacteria</taxon>
        <taxon>Pseudomonadati</taxon>
        <taxon>Pseudomonadota</taxon>
        <taxon>Alphaproteobacteria</taxon>
        <taxon>Rhodobacterales</taxon>
        <taxon>Roseobacteraceae</taxon>
        <taxon>Ruegeria</taxon>
    </lineage>
</organism>
<evidence type="ECO:0000256" key="3">
    <source>
        <dbReference type="ARBA" id="ARBA00022519"/>
    </source>
</evidence>
<evidence type="ECO:0000259" key="10">
    <source>
        <dbReference type="PROSITE" id="PS51779"/>
    </source>
</evidence>
<comment type="subcellular location">
    <subcellularLocation>
        <location evidence="9">Cell inner membrane</location>
        <topology evidence="9">Single-pass type II membrane protein</topology>
    </subcellularLocation>
    <subcellularLocation>
        <location evidence="1">Membrane</location>
    </subcellularLocation>
    <text evidence="9">Localizes to the division septum.</text>
</comment>
<evidence type="ECO:0000313" key="12">
    <source>
        <dbReference type="Proteomes" id="UP000001023"/>
    </source>
</evidence>
<dbReference type="Proteomes" id="UP000001023">
    <property type="component" value="Chromosome"/>
</dbReference>
<dbReference type="PaxDb" id="246200-SPO1202"/>
<comment type="function">
    <text evidence="9">Essential cell division protein.</text>
</comment>
<dbReference type="EMBL" id="CP000031">
    <property type="protein sequence ID" value="AAV94498.1"/>
    <property type="molecule type" value="Genomic_DNA"/>
</dbReference>
<evidence type="ECO:0000256" key="7">
    <source>
        <dbReference type="ARBA" id="ARBA00023136"/>
    </source>
</evidence>
<evidence type="ECO:0000256" key="6">
    <source>
        <dbReference type="ARBA" id="ARBA00022989"/>
    </source>
</evidence>
<evidence type="ECO:0000256" key="2">
    <source>
        <dbReference type="ARBA" id="ARBA00022475"/>
    </source>
</evidence>
<feature type="domain" description="POTRA" evidence="10">
    <location>
        <begin position="121"/>
        <end position="189"/>
    </location>
</feature>
<dbReference type="PROSITE" id="PS51779">
    <property type="entry name" value="POTRA"/>
    <property type="match status" value="1"/>
</dbReference>
<dbReference type="InterPro" id="IPR034746">
    <property type="entry name" value="POTRA"/>
</dbReference>
<keyword evidence="6 9" id="KW-1133">Transmembrane helix</keyword>
<dbReference type="AlphaFoldDB" id="Q5LU56"/>
<reference evidence="11 12" key="2">
    <citation type="journal article" date="2014" name="Stand. Genomic Sci.">
        <title>An updated genome annotation for the model marine bacterium Ruegeria pomeroyi DSS-3.</title>
        <authorList>
            <person name="Rivers A.R."/>
            <person name="Smith C.B."/>
            <person name="Moran M.A."/>
        </authorList>
    </citation>
    <scope>GENOME REANNOTATION</scope>
    <source>
        <strain evidence="12">ATCC 700808 / DSM 15171 / DSS-3</strain>
    </source>
</reference>
<dbReference type="Gene3D" id="3.40.50.11690">
    <property type="entry name" value="Cell division protein FtsQ/DivIB"/>
    <property type="match status" value="1"/>
</dbReference>
<gene>
    <name evidence="9" type="primary">ftsQ</name>
    <name evidence="11" type="ordered locus">SPO1202</name>
</gene>
<keyword evidence="3 9" id="KW-0997">Cell inner membrane</keyword>
<dbReference type="HOGENOM" id="CLU_061141_0_0_5"/>
<dbReference type="InterPro" id="IPR005548">
    <property type="entry name" value="Cell_div_FtsQ/DivIB_C"/>
</dbReference>
<dbReference type="GO" id="GO:0090529">
    <property type="term" value="P:cell septum assembly"/>
    <property type="evidence" value="ECO:0007669"/>
    <property type="project" value="InterPro"/>
</dbReference>
<name>Q5LU56_RUEPO</name>
<dbReference type="eggNOG" id="COG1589">
    <property type="taxonomic scope" value="Bacteria"/>
</dbReference>
<keyword evidence="7 9" id="KW-0472">Membrane</keyword>
<keyword evidence="2 9" id="KW-1003">Cell membrane</keyword>